<evidence type="ECO:0000313" key="9">
    <source>
        <dbReference type="Proteomes" id="UP000198327"/>
    </source>
</evidence>
<dbReference type="SUPFAM" id="SSF56645">
    <property type="entry name" value="Acyl-CoA dehydrogenase NM domain-like"/>
    <property type="match status" value="1"/>
</dbReference>
<dbReference type="InterPro" id="IPR037069">
    <property type="entry name" value="AcylCoA_DH/ox_N_sf"/>
</dbReference>
<name>A0A239H8V6_9NOCA</name>
<feature type="domain" description="Acyl-CoA dehydrogenase/oxidase N-terminal" evidence="7">
    <location>
        <begin position="24"/>
        <end position="131"/>
    </location>
</feature>
<organism evidence="8 9">
    <name type="scientific">Rhodococcoides kyotonense</name>
    <dbReference type="NCBI Taxonomy" id="398843"/>
    <lineage>
        <taxon>Bacteria</taxon>
        <taxon>Bacillati</taxon>
        <taxon>Actinomycetota</taxon>
        <taxon>Actinomycetes</taxon>
        <taxon>Mycobacteriales</taxon>
        <taxon>Nocardiaceae</taxon>
        <taxon>Rhodococcoides</taxon>
    </lineage>
</organism>
<dbReference type="RefSeq" id="WP_089245778.1">
    <property type="nucleotide sequence ID" value="NZ_FZOW01000005.1"/>
</dbReference>
<sequence>MAPSTITIEAPRPRFEPAALTPGDEQAGIRDAVRGIFAKYATVEQIRTVSQTPLGYSSEQWTRLVDDMSVTTLAAPEDQGGLGYGMVELGIILEECGRSLSPEPVYSSAVLGVQAFLHAPTHTDEARKKLLDGSAVAAVSTLTTEGDRILARKTESGWILDGESHNVVGGSGADVVVVSAQYEDGVGVFALETERHVDARPRTVLDPTRRQADLTVTQSPAILLASAEHSATYIAHLRDLSTLALASENTGIADAVLDMTVEYVKTRSQFGRPIGSFQAVKHRLADVLIELERARSAARYAAAVYDGRPDDAHLAIAVAGAVCIDAALHAVHEAVQLHGGVGFTWEHPAHSYLRRALGNEAIQGDSRTHRARIADLVAL</sequence>
<dbReference type="Gene3D" id="1.10.540.10">
    <property type="entry name" value="Acyl-CoA dehydrogenase/oxidase, N-terminal domain"/>
    <property type="match status" value="1"/>
</dbReference>
<dbReference type="InterPro" id="IPR009100">
    <property type="entry name" value="AcylCoA_DH/oxidase_NM_dom_sf"/>
</dbReference>
<dbReference type="GO" id="GO:0050660">
    <property type="term" value="F:flavin adenine dinucleotide binding"/>
    <property type="evidence" value="ECO:0007669"/>
    <property type="project" value="InterPro"/>
</dbReference>
<dbReference type="CDD" id="cd00567">
    <property type="entry name" value="ACAD"/>
    <property type="match status" value="1"/>
</dbReference>
<dbReference type="InterPro" id="IPR046373">
    <property type="entry name" value="Acyl-CoA_Oxase/DH_mid-dom_sf"/>
</dbReference>
<dbReference type="Pfam" id="PF02771">
    <property type="entry name" value="Acyl-CoA_dh_N"/>
    <property type="match status" value="1"/>
</dbReference>
<gene>
    <name evidence="8" type="ORF">SAMN05421642_105149</name>
</gene>
<dbReference type="GO" id="GO:0003995">
    <property type="term" value="F:acyl-CoA dehydrogenase activity"/>
    <property type="evidence" value="ECO:0007669"/>
    <property type="project" value="TreeGrafter"/>
</dbReference>
<evidence type="ECO:0000256" key="5">
    <source>
        <dbReference type="ARBA" id="ARBA00023002"/>
    </source>
</evidence>
<dbReference type="SUPFAM" id="SSF47203">
    <property type="entry name" value="Acyl-CoA dehydrogenase C-terminal domain-like"/>
    <property type="match status" value="1"/>
</dbReference>
<dbReference type="OrthoDB" id="8677713at2"/>
<reference evidence="9" key="1">
    <citation type="submission" date="2017-06" db="EMBL/GenBank/DDBJ databases">
        <authorList>
            <person name="Varghese N."/>
            <person name="Submissions S."/>
        </authorList>
    </citation>
    <scope>NUCLEOTIDE SEQUENCE [LARGE SCALE GENOMIC DNA]</scope>
    <source>
        <strain evidence="9">JCM 23211</strain>
    </source>
</reference>
<dbReference type="Proteomes" id="UP000198327">
    <property type="component" value="Unassembled WGS sequence"/>
</dbReference>
<evidence type="ECO:0000313" key="8">
    <source>
        <dbReference type="EMBL" id="SNS77866.1"/>
    </source>
</evidence>
<evidence type="ECO:0000259" key="6">
    <source>
        <dbReference type="Pfam" id="PF00441"/>
    </source>
</evidence>
<feature type="domain" description="Acyl-CoA dehydrogenase/oxidase C-terminal" evidence="6">
    <location>
        <begin position="243"/>
        <end position="375"/>
    </location>
</feature>
<comment type="similarity">
    <text evidence="2">Belongs to the acyl-CoA dehydrogenase family.</text>
</comment>
<proteinExistence type="inferred from homology"/>
<evidence type="ECO:0000256" key="1">
    <source>
        <dbReference type="ARBA" id="ARBA00001974"/>
    </source>
</evidence>
<dbReference type="PANTHER" id="PTHR43884:SF20">
    <property type="entry name" value="ACYL-COA DEHYDROGENASE FADE28"/>
    <property type="match status" value="1"/>
</dbReference>
<keyword evidence="3" id="KW-0285">Flavoprotein</keyword>
<keyword evidence="5" id="KW-0560">Oxidoreductase</keyword>
<evidence type="ECO:0000256" key="2">
    <source>
        <dbReference type="ARBA" id="ARBA00009347"/>
    </source>
</evidence>
<protein>
    <submittedName>
        <fullName evidence="8">Acyl-CoA dehydrogenase</fullName>
    </submittedName>
</protein>
<comment type="cofactor">
    <cofactor evidence="1">
        <name>FAD</name>
        <dbReference type="ChEBI" id="CHEBI:57692"/>
    </cofactor>
</comment>
<evidence type="ECO:0000259" key="7">
    <source>
        <dbReference type="Pfam" id="PF02771"/>
    </source>
</evidence>
<dbReference type="InterPro" id="IPR036250">
    <property type="entry name" value="AcylCo_DH-like_C"/>
</dbReference>
<accession>A0A239H8V6</accession>
<dbReference type="Gene3D" id="1.20.140.10">
    <property type="entry name" value="Butyryl-CoA Dehydrogenase, subunit A, domain 3"/>
    <property type="match status" value="1"/>
</dbReference>
<dbReference type="EMBL" id="FZOW01000005">
    <property type="protein sequence ID" value="SNS77866.1"/>
    <property type="molecule type" value="Genomic_DNA"/>
</dbReference>
<keyword evidence="4" id="KW-0274">FAD</keyword>
<dbReference type="Gene3D" id="2.40.110.10">
    <property type="entry name" value="Butyryl-CoA Dehydrogenase, subunit A, domain 2"/>
    <property type="match status" value="1"/>
</dbReference>
<dbReference type="PANTHER" id="PTHR43884">
    <property type="entry name" value="ACYL-COA DEHYDROGENASE"/>
    <property type="match status" value="1"/>
</dbReference>
<evidence type="ECO:0000256" key="4">
    <source>
        <dbReference type="ARBA" id="ARBA00022827"/>
    </source>
</evidence>
<dbReference type="Pfam" id="PF00441">
    <property type="entry name" value="Acyl-CoA_dh_1"/>
    <property type="match status" value="1"/>
</dbReference>
<dbReference type="AlphaFoldDB" id="A0A239H8V6"/>
<dbReference type="InterPro" id="IPR009075">
    <property type="entry name" value="AcylCo_DH/oxidase_C"/>
</dbReference>
<dbReference type="InterPro" id="IPR013786">
    <property type="entry name" value="AcylCoA_DH/ox_N"/>
</dbReference>
<keyword evidence="9" id="KW-1185">Reference proteome</keyword>
<evidence type="ECO:0000256" key="3">
    <source>
        <dbReference type="ARBA" id="ARBA00022630"/>
    </source>
</evidence>